<gene>
    <name evidence="9" type="ORF">CAUPRSCDRAFT_9649</name>
</gene>
<proteinExistence type="predicted"/>
<evidence type="ECO:0000256" key="4">
    <source>
        <dbReference type="ARBA" id="ARBA00022705"/>
    </source>
</evidence>
<evidence type="ECO:0000256" key="3">
    <source>
        <dbReference type="ARBA" id="ARBA00022515"/>
    </source>
</evidence>
<dbReference type="Pfam" id="PF26466">
    <property type="entry name" value="DNA_primase_lrg_N"/>
    <property type="match status" value="1"/>
</dbReference>
<dbReference type="GO" id="GO:0005658">
    <property type="term" value="C:alpha DNA polymerase:primase complex"/>
    <property type="evidence" value="ECO:0007669"/>
    <property type="project" value="TreeGrafter"/>
</dbReference>
<dbReference type="Proteomes" id="UP000268535">
    <property type="component" value="Unassembled WGS sequence"/>
</dbReference>
<evidence type="ECO:0000259" key="8">
    <source>
        <dbReference type="Pfam" id="PF04104"/>
    </source>
</evidence>
<dbReference type="PANTHER" id="PTHR10537">
    <property type="entry name" value="DNA PRIMASE LARGE SUBUNIT"/>
    <property type="match status" value="1"/>
</dbReference>
<evidence type="ECO:0000313" key="10">
    <source>
        <dbReference type="Proteomes" id="UP000268535"/>
    </source>
</evidence>
<feature type="domain" description="DNA primase large subunit C-terminal" evidence="8">
    <location>
        <begin position="139"/>
        <end position="205"/>
    </location>
</feature>
<name>A0A4P9WRQ5_9FUNG</name>
<dbReference type="InterPro" id="IPR058560">
    <property type="entry name" value="DNA_primase_C"/>
</dbReference>
<keyword evidence="7" id="KW-0411">Iron-sulfur</keyword>
<dbReference type="PANTHER" id="PTHR10537:SF3">
    <property type="entry name" value="DNA PRIMASE LARGE SUBUNIT"/>
    <property type="match status" value="1"/>
</dbReference>
<dbReference type="SUPFAM" id="SSF140914">
    <property type="entry name" value="PriB N-terminal domain-like"/>
    <property type="match status" value="1"/>
</dbReference>
<keyword evidence="5" id="KW-0479">Metal-binding</keyword>
<keyword evidence="4" id="KW-0235">DNA replication</keyword>
<dbReference type="GO" id="GO:0046872">
    <property type="term" value="F:metal ion binding"/>
    <property type="evidence" value="ECO:0007669"/>
    <property type="project" value="UniProtKB-KW"/>
</dbReference>
<feature type="non-terminal residue" evidence="9">
    <location>
        <position position="1"/>
    </location>
</feature>
<keyword evidence="6" id="KW-0408">Iron</keyword>
<sequence length="215" mass="24187">LVSGLDLQVTTVSAKEKHRLMAQLQGAANATAESVLAETYYRVTFENVLDLVAKRAVVLRDGWAYVPSEAQIVLVVNAFKKHLESALAETAKALPALEDDDRLHDMMRAVASQHLQSEYVASGSKNGVVGAADVDRLVNLFPPCMRQLHTHLRQDGHLRHQGRLQYWLFLKGIGMPVEEALTFWRKAFYRLTDDQFQKQYAYNLRPRLTTRGAPG</sequence>
<comment type="cofactor">
    <cofactor evidence="1">
        <name>[4Fe-4S] cluster</name>
        <dbReference type="ChEBI" id="CHEBI:49883"/>
    </cofactor>
</comment>
<dbReference type="GO" id="GO:0006270">
    <property type="term" value="P:DNA replication initiation"/>
    <property type="evidence" value="ECO:0007669"/>
    <property type="project" value="TreeGrafter"/>
</dbReference>
<protein>
    <submittedName>
        <fullName evidence="9">DNA primase, large subunit</fullName>
    </submittedName>
</protein>
<keyword evidence="3" id="KW-0639">Primosome</keyword>
<dbReference type="GO" id="GO:0051539">
    <property type="term" value="F:4 iron, 4 sulfur cluster binding"/>
    <property type="evidence" value="ECO:0007669"/>
    <property type="project" value="UniProtKB-KW"/>
</dbReference>
<accession>A0A4P9WRQ5</accession>
<evidence type="ECO:0000256" key="6">
    <source>
        <dbReference type="ARBA" id="ARBA00023004"/>
    </source>
</evidence>
<dbReference type="EMBL" id="ML014095">
    <property type="protein sequence ID" value="RKO94863.1"/>
    <property type="molecule type" value="Genomic_DNA"/>
</dbReference>
<reference evidence="10" key="1">
    <citation type="journal article" date="2018" name="Nat. Microbiol.">
        <title>Leveraging single-cell genomics to expand the fungal tree of life.</title>
        <authorList>
            <person name="Ahrendt S.R."/>
            <person name="Quandt C.A."/>
            <person name="Ciobanu D."/>
            <person name="Clum A."/>
            <person name="Salamov A."/>
            <person name="Andreopoulos B."/>
            <person name="Cheng J.F."/>
            <person name="Woyke T."/>
            <person name="Pelin A."/>
            <person name="Henrissat B."/>
            <person name="Reynolds N.K."/>
            <person name="Benny G.L."/>
            <person name="Smith M.E."/>
            <person name="James T.Y."/>
            <person name="Grigoriev I.V."/>
        </authorList>
    </citation>
    <scope>NUCLEOTIDE SEQUENCE [LARGE SCALE GENOMIC DNA]</scope>
    <source>
        <strain evidence="10">ATCC 52028</strain>
    </source>
</reference>
<evidence type="ECO:0000256" key="5">
    <source>
        <dbReference type="ARBA" id="ARBA00022723"/>
    </source>
</evidence>
<evidence type="ECO:0000256" key="1">
    <source>
        <dbReference type="ARBA" id="ARBA00001966"/>
    </source>
</evidence>
<dbReference type="InterPro" id="IPR007238">
    <property type="entry name" value="DNA_primase_lsu_euk/arc"/>
</dbReference>
<evidence type="ECO:0000256" key="2">
    <source>
        <dbReference type="ARBA" id="ARBA00022485"/>
    </source>
</evidence>
<dbReference type="Gene3D" id="1.20.930.80">
    <property type="match status" value="1"/>
</dbReference>
<evidence type="ECO:0000313" key="9">
    <source>
        <dbReference type="EMBL" id="RKO94863.1"/>
    </source>
</evidence>
<evidence type="ECO:0000256" key="7">
    <source>
        <dbReference type="ARBA" id="ARBA00023014"/>
    </source>
</evidence>
<organism evidence="9 10">
    <name type="scientific">Caulochytrium protostelioides</name>
    <dbReference type="NCBI Taxonomy" id="1555241"/>
    <lineage>
        <taxon>Eukaryota</taxon>
        <taxon>Fungi</taxon>
        <taxon>Fungi incertae sedis</taxon>
        <taxon>Chytridiomycota</taxon>
        <taxon>Chytridiomycota incertae sedis</taxon>
        <taxon>Chytridiomycetes</taxon>
        <taxon>Caulochytriales</taxon>
        <taxon>Caulochytriaceae</taxon>
        <taxon>Caulochytrium</taxon>
    </lineage>
</organism>
<dbReference type="Pfam" id="PF04104">
    <property type="entry name" value="DNA_primase_lrg"/>
    <property type="match status" value="1"/>
</dbReference>
<keyword evidence="2" id="KW-0004">4Fe-4S</keyword>
<dbReference type="GO" id="GO:0006269">
    <property type="term" value="P:DNA replication, synthesis of primer"/>
    <property type="evidence" value="ECO:0007669"/>
    <property type="project" value="UniProtKB-KW"/>
</dbReference>
<dbReference type="AlphaFoldDB" id="A0A4P9WRQ5"/>